<dbReference type="PANTHER" id="PTHR43643">
    <property type="entry name" value="HISTIDINOL-PHOSPHATE AMINOTRANSFERASE 2"/>
    <property type="match status" value="1"/>
</dbReference>
<gene>
    <name evidence="9 11" type="primary">hisC</name>
    <name evidence="11" type="ORF">GOZ90_21410</name>
</gene>
<accession>A0A6L6VJI8</accession>
<proteinExistence type="inferred from homology"/>
<dbReference type="InterPro" id="IPR015424">
    <property type="entry name" value="PyrdxlP-dep_Trfase"/>
</dbReference>
<dbReference type="UniPathway" id="UPA00031">
    <property type="reaction ID" value="UER00012"/>
</dbReference>
<dbReference type="PROSITE" id="PS00599">
    <property type="entry name" value="AA_TRANSFER_CLASS_2"/>
    <property type="match status" value="1"/>
</dbReference>
<dbReference type="NCBIfam" id="TIGR01141">
    <property type="entry name" value="hisC"/>
    <property type="match status" value="1"/>
</dbReference>
<dbReference type="InterPro" id="IPR004839">
    <property type="entry name" value="Aminotransferase_I/II_large"/>
</dbReference>
<dbReference type="InterPro" id="IPR015422">
    <property type="entry name" value="PyrdxlP-dep_Trfase_small"/>
</dbReference>
<dbReference type="InterPro" id="IPR015421">
    <property type="entry name" value="PyrdxlP-dep_Trfase_major"/>
</dbReference>
<evidence type="ECO:0000256" key="9">
    <source>
        <dbReference type="HAMAP-Rule" id="MF_01023"/>
    </source>
</evidence>
<dbReference type="Gene3D" id="3.90.1150.10">
    <property type="entry name" value="Aspartate Aminotransferase, domain 1"/>
    <property type="match status" value="1"/>
</dbReference>
<keyword evidence="9" id="KW-0368">Histidine biosynthesis</keyword>
<evidence type="ECO:0000313" key="12">
    <source>
        <dbReference type="Proteomes" id="UP000477951"/>
    </source>
</evidence>
<dbReference type="CDD" id="cd00609">
    <property type="entry name" value="AAT_like"/>
    <property type="match status" value="1"/>
</dbReference>
<dbReference type="Pfam" id="PF00155">
    <property type="entry name" value="Aminotran_1_2"/>
    <property type="match status" value="1"/>
</dbReference>
<organism evidence="11 12">
    <name type="scientific">Agrobacterium vitis</name>
    <name type="common">Rhizobium vitis</name>
    <dbReference type="NCBI Taxonomy" id="373"/>
    <lineage>
        <taxon>Bacteria</taxon>
        <taxon>Pseudomonadati</taxon>
        <taxon>Pseudomonadota</taxon>
        <taxon>Alphaproteobacteria</taxon>
        <taxon>Hyphomicrobiales</taxon>
        <taxon>Rhizobiaceae</taxon>
        <taxon>Rhizobium/Agrobacterium group</taxon>
        <taxon>Agrobacterium</taxon>
    </lineage>
</organism>
<reference evidence="11 12" key="1">
    <citation type="submission" date="2019-12" db="EMBL/GenBank/DDBJ databases">
        <title>Whole-genome sequencing of Allorhizobium vitis.</title>
        <authorList>
            <person name="Gan H.M."/>
            <person name="Szegedi E."/>
            <person name="Burr T."/>
            <person name="Savka M.A."/>
        </authorList>
    </citation>
    <scope>NUCLEOTIDE SEQUENCE [LARGE SCALE GENOMIC DNA]</scope>
    <source>
        <strain evidence="11 12">CG516</strain>
    </source>
</reference>
<dbReference type="InterPro" id="IPR050106">
    <property type="entry name" value="HistidinolP_aminotransfase"/>
</dbReference>
<dbReference type="GO" id="GO:0004400">
    <property type="term" value="F:histidinol-phosphate transaminase activity"/>
    <property type="evidence" value="ECO:0007669"/>
    <property type="project" value="UniProtKB-UniRule"/>
</dbReference>
<comment type="pathway">
    <text evidence="2 9">Amino-acid biosynthesis; L-histidine biosynthesis; L-histidine from 5-phospho-alpha-D-ribose 1-diphosphate: step 7/9.</text>
</comment>
<comment type="catalytic activity">
    <reaction evidence="8 9">
        <text>L-histidinol phosphate + 2-oxoglutarate = 3-(imidazol-4-yl)-2-oxopropyl phosphate + L-glutamate</text>
        <dbReference type="Rhea" id="RHEA:23744"/>
        <dbReference type="ChEBI" id="CHEBI:16810"/>
        <dbReference type="ChEBI" id="CHEBI:29985"/>
        <dbReference type="ChEBI" id="CHEBI:57766"/>
        <dbReference type="ChEBI" id="CHEBI:57980"/>
        <dbReference type="EC" id="2.6.1.9"/>
    </reaction>
</comment>
<evidence type="ECO:0000313" key="11">
    <source>
        <dbReference type="EMBL" id="MUZ75251.1"/>
    </source>
</evidence>
<comment type="caution">
    <text evidence="11">The sequence shown here is derived from an EMBL/GenBank/DDBJ whole genome shotgun (WGS) entry which is preliminary data.</text>
</comment>
<evidence type="ECO:0000256" key="2">
    <source>
        <dbReference type="ARBA" id="ARBA00005011"/>
    </source>
</evidence>
<keyword evidence="5 9" id="KW-0032">Aminotransferase</keyword>
<comment type="subunit">
    <text evidence="4 9">Homodimer.</text>
</comment>
<evidence type="ECO:0000256" key="3">
    <source>
        <dbReference type="ARBA" id="ARBA00007970"/>
    </source>
</evidence>
<evidence type="ECO:0000256" key="1">
    <source>
        <dbReference type="ARBA" id="ARBA00001933"/>
    </source>
</evidence>
<dbReference type="PANTHER" id="PTHR43643:SF3">
    <property type="entry name" value="HISTIDINOL-PHOSPHATE AMINOTRANSFERASE"/>
    <property type="match status" value="1"/>
</dbReference>
<feature type="domain" description="Aminotransferase class I/classII large" evidence="10">
    <location>
        <begin position="56"/>
        <end position="369"/>
    </location>
</feature>
<name>A0A6L6VJI8_AGRVI</name>
<comment type="cofactor">
    <cofactor evidence="1 9">
        <name>pyridoxal 5'-phosphate</name>
        <dbReference type="ChEBI" id="CHEBI:597326"/>
    </cofactor>
</comment>
<evidence type="ECO:0000259" key="10">
    <source>
        <dbReference type="Pfam" id="PF00155"/>
    </source>
</evidence>
<protein>
    <recommendedName>
        <fullName evidence="9">Histidinol-phosphate aminotransferase</fullName>
        <ecNumber evidence="9">2.6.1.9</ecNumber>
    </recommendedName>
    <alternativeName>
        <fullName evidence="9">Imidazole acetol-phosphate transaminase</fullName>
    </alternativeName>
</protein>
<keyword evidence="6 9" id="KW-0808">Transferase</keyword>
<dbReference type="AlphaFoldDB" id="A0A6L6VJI8"/>
<evidence type="ECO:0000256" key="5">
    <source>
        <dbReference type="ARBA" id="ARBA00022576"/>
    </source>
</evidence>
<dbReference type="HAMAP" id="MF_01023">
    <property type="entry name" value="HisC_aminotrans_2"/>
    <property type="match status" value="1"/>
</dbReference>
<dbReference type="EMBL" id="WPHR01000026">
    <property type="protein sequence ID" value="MUZ75251.1"/>
    <property type="molecule type" value="Genomic_DNA"/>
</dbReference>
<sequence length="387" mass="41982">MNAFVLAMRSERETGVDRPFPALTFSERAMSRKPFLRDISEGCGMDLTAGSNVPLISMALNENPSGHSPTLLASISNQAADLSRYPDGDCYALKQTISQKFGVVTSQIAVGNGTDDLLDLAARSHLSPNRSALFCRFGFTAYRKVTELAGARCIKIPENGWETDLNKIANSVAADTSVIFLSNPSNPAPGYFTEASFVAFLNQVPSSVLIVLDEAYVEFVEPHRRIKSIAIARDRPNLLVLRTFSKAYGLAGLRLGFGVGSEATIRKINAIRQPFSIGTVSQLAGIAALNDDRFIEDTRARNRDGMDQLVGGLGGLGYEVIRSCANFILLQSHQADKIQKFLATRGIAVRSLASYGLPDALRITVGLELQNSALLNHLAEARRLESQ</sequence>
<keyword evidence="9" id="KW-0028">Amino-acid biosynthesis</keyword>
<dbReference type="GO" id="GO:0000105">
    <property type="term" value="P:L-histidine biosynthetic process"/>
    <property type="evidence" value="ECO:0007669"/>
    <property type="project" value="UniProtKB-UniRule"/>
</dbReference>
<dbReference type="EC" id="2.6.1.9" evidence="9"/>
<evidence type="ECO:0000256" key="8">
    <source>
        <dbReference type="ARBA" id="ARBA00047481"/>
    </source>
</evidence>
<evidence type="ECO:0000256" key="7">
    <source>
        <dbReference type="ARBA" id="ARBA00022898"/>
    </source>
</evidence>
<evidence type="ECO:0000256" key="6">
    <source>
        <dbReference type="ARBA" id="ARBA00022679"/>
    </source>
</evidence>
<comment type="similarity">
    <text evidence="3 9">Belongs to the class-II pyridoxal-phosphate-dependent aminotransferase family. Histidinol-phosphate aminotransferase subfamily.</text>
</comment>
<keyword evidence="7 9" id="KW-0663">Pyridoxal phosphate</keyword>
<dbReference type="InterPro" id="IPR005861">
    <property type="entry name" value="HisP_aminotrans"/>
</dbReference>
<evidence type="ECO:0000256" key="4">
    <source>
        <dbReference type="ARBA" id="ARBA00011738"/>
    </source>
</evidence>
<dbReference type="Proteomes" id="UP000477951">
    <property type="component" value="Unassembled WGS sequence"/>
</dbReference>
<dbReference type="InterPro" id="IPR001917">
    <property type="entry name" value="Aminotrans_II_pyridoxalP_BS"/>
</dbReference>
<dbReference type="SUPFAM" id="SSF53383">
    <property type="entry name" value="PLP-dependent transferases"/>
    <property type="match status" value="1"/>
</dbReference>
<dbReference type="Gene3D" id="3.40.640.10">
    <property type="entry name" value="Type I PLP-dependent aspartate aminotransferase-like (Major domain)"/>
    <property type="match status" value="1"/>
</dbReference>
<dbReference type="GO" id="GO:0030170">
    <property type="term" value="F:pyridoxal phosphate binding"/>
    <property type="evidence" value="ECO:0007669"/>
    <property type="project" value="InterPro"/>
</dbReference>
<feature type="modified residue" description="N6-(pyridoxal phosphate)lysine" evidence="9">
    <location>
        <position position="246"/>
    </location>
</feature>